<reference evidence="6" key="1">
    <citation type="journal article" date="2017" name="BMC Genomics">
        <title>Gapless genome assembly of Colletotrichum higginsianum reveals chromosome structure and association of transposable elements with secondary metabolite gene clusters.</title>
        <authorList>
            <person name="Dallery J.-F."/>
            <person name="Lapalu N."/>
            <person name="Zampounis A."/>
            <person name="Pigne S."/>
            <person name="Luyten I."/>
            <person name="Amselem J."/>
            <person name="Wittenberg A.H.J."/>
            <person name="Zhou S."/>
            <person name="de Queiroz M.V."/>
            <person name="Robin G.P."/>
            <person name="Auger A."/>
            <person name="Hainaut M."/>
            <person name="Henrissat B."/>
            <person name="Kim K.-T."/>
            <person name="Lee Y.-H."/>
            <person name="Lespinet O."/>
            <person name="Schwartz D.C."/>
            <person name="Thon M.R."/>
            <person name="O'Connell R.J."/>
        </authorList>
    </citation>
    <scope>NUCLEOTIDE SEQUENCE [LARGE SCALE GENOMIC DNA]</scope>
    <source>
        <strain evidence="6">IMI 349063</strain>
    </source>
</reference>
<dbReference type="InterPro" id="IPR013780">
    <property type="entry name" value="Glyco_hydro_b"/>
</dbReference>
<dbReference type="InterPro" id="IPR041036">
    <property type="entry name" value="GH5_C"/>
</dbReference>
<dbReference type="EMBL" id="LTAN01000003">
    <property type="protein sequence ID" value="OBR12768.1"/>
    <property type="molecule type" value="Genomic_DNA"/>
</dbReference>
<dbReference type="InterPro" id="IPR012337">
    <property type="entry name" value="RNaseH-like_sf"/>
</dbReference>
<gene>
    <name evidence="5" type="ORF">CH63R_05064</name>
</gene>
<dbReference type="PANTHER" id="PTHR31308">
    <property type="match status" value="1"/>
</dbReference>
<dbReference type="Gene3D" id="3.20.20.80">
    <property type="entry name" value="Glycosidases"/>
    <property type="match status" value="2"/>
</dbReference>
<dbReference type="CDD" id="cd13934">
    <property type="entry name" value="RNase_H_Dikarya_like"/>
    <property type="match status" value="1"/>
</dbReference>
<protein>
    <submittedName>
        <fullName evidence="5">Glycoside hydrolase family 5 protein</fullName>
    </submittedName>
</protein>
<keyword evidence="6" id="KW-1185">Reference proteome</keyword>
<evidence type="ECO:0000259" key="4">
    <source>
        <dbReference type="PROSITE" id="PS50879"/>
    </source>
</evidence>
<evidence type="ECO:0000256" key="2">
    <source>
        <dbReference type="ARBA" id="ARBA00022801"/>
    </source>
</evidence>
<name>A0A1B7YLJ5_COLHI</name>
<dbReference type="GeneID" id="28864146"/>
<dbReference type="Pfam" id="PF18564">
    <property type="entry name" value="Glyco_hydro_5_C"/>
    <property type="match status" value="1"/>
</dbReference>
<dbReference type="AlphaFoldDB" id="A0A1B7YLJ5"/>
<sequence>MADKYAAQDLSDAALGGPIGLKDGYFIDGHGRTLTLHGLNVSGASKLPTEPNGLSHLTDGFFEHRTVTFVGRPFPLQDAPLHFRRLRAWGLPLVRLLVTWESLGHAGPDPETDLDFEYIDYLRQLIELMPKYGIKCFVCAHQDVWSRFSGGSGAPGWTFEVAGLDVEAFTDTGAAYVHGQDELRRANAPVNEKEPSGPFVWPSGYQKLAASTMATLFWAGDALAPNLRCPRPQSSAKGDTVSVREYLQHAFVEAFGRLADEVSGLEACVGFEPLNEPHRGLINLHGFDGWNYDTDLHIGYYPSLTQALALASGYAQEVDYYVKSWPFPTRVSHRTLVDPKGRSAWLTAKPDAAKPQNYGLGECVWRAHGVWEWDETKKGPKVLQKNYFEVDHRPGSEGKPIEWYRDFYGPFLKRFSDRVSRKSPRQFCFFEPIPNEFMPPWIGQGDKADESAQKQTYATKTIIDTQRPGNLVFAPHFYDLNVLFSKHHSWMSVNVQGASRGMFILKALYFGAKALRKNYRLQLSNILKYGKKSLGGHVPALIGEVGISFDINGGAAFKTGDYDKQRELMHALISAMEDNQVAFTLWNYNPDNRVEHGDGWNMEDFSVVNGNTEARPGHILPDYANEAHEEDEMYRGGRVLDVIIRPYAVKVAGRPLRSDWDSRTLHYEFEWVTETPDADHTGKKKSDKSRTTEVFVPNYHYAGRGIQVKVSGGEWSYDPDLQTLYVHHDASRTDHRLTIDIPNVPKHLMETVERRRRAFPPRFPLSLVSPSTELAMEELMLTYLRIIIREFGIFSQSGSTREEKPIFDKDQHNTSHLPNHRLSKLGKMMMGYDDDDGQGSRLFEHRASDPHRLVPRSELVVYDPRKQVFGLQMYSWQIKRVVPDPGSLVVYIDGACRDNGARAARGSWGVYFGPGSQYNRCGLLAPDLPQTSSRAEIEALAQALDALHEITRRDYSLRHITIATDSEYLAHAMSLWIGDWIENEGMTARGRRVAHFETLKALHERLDEMTYGDDGGLDFMFWPIPREENTEADRLANQAFE</sequence>
<evidence type="ECO:0000313" key="6">
    <source>
        <dbReference type="Proteomes" id="UP000092177"/>
    </source>
</evidence>
<dbReference type="GO" id="GO:0003676">
    <property type="term" value="F:nucleic acid binding"/>
    <property type="evidence" value="ECO:0007669"/>
    <property type="project" value="InterPro"/>
</dbReference>
<dbReference type="RefSeq" id="XP_018161285.1">
    <property type="nucleotide sequence ID" value="XM_018300039.1"/>
</dbReference>
<organism evidence="5 6">
    <name type="scientific">Colletotrichum higginsianum (strain IMI 349063)</name>
    <name type="common">Crucifer anthracnose fungus</name>
    <dbReference type="NCBI Taxonomy" id="759273"/>
    <lineage>
        <taxon>Eukaryota</taxon>
        <taxon>Fungi</taxon>
        <taxon>Dikarya</taxon>
        <taxon>Ascomycota</taxon>
        <taxon>Pezizomycotina</taxon>
        <taxon>Sordariomycetes</taxon>
        <taxon>Hypocreomycetidae</taxon>
        <taxon>Glomerellales</taxon>
        <taxon>Glomerellaceae</taxon>
        <taxon>Colletotrichum</taxon>
        <taxon>Colletotrichum destructivum species complex</taxon>
    </lineage>
</organism>
<evidence type="ECO:0000256" key="1">
    <source>
        <dbReference type="ARBA" id="ARBA00005641"/>
    </source>
</evidence>
<dbReference type="PROSITE" id="PS50879">
    <property type="entry name" value="RNASE_H_1"/>
    <property type="match status" value="1"/>
</dbReference>
<dbReference type="KEGG" id="chig:CH63R_05064"/>
<dbReference type="InterPro" id="IPR017853">
    <property type="entry name" value="GH"/>
</dbReference>
<dbReference type="Gene3D" id="3.30.420.10">
    <property type="entry name" value="Ribonuclease H-like superfamily/Ribonuclease H"/>
    <property type="match status" value="1"/>
</dbReference>
<dbReference type="InterPro" id="IPR036397">
    <property type="entry name" value="RNaseH_sf"/>
</dbReference>
<accession>A0A1B7YLJ5</accession>
<comment type="caution">
    <text evidence="5">The sequence shown here is derived from an EMBL/GenBank/DDBJ whole genome shotgun (WGS) entry which is preliminary data.</text>
</comment>
<dbReference type="InterPro" id="IPR002156">
    <property type="entry name" value="RNaseH_domain"/>
</dbReference>
<dbReference type="SUPFAM" id="SSF51445">
    <property type="entry name" value="(Trans)glycosidases"/>
    <property type="match status" value="2"/>
</dbReference>
<dbReference type="InterPro" id="IPR052066">
    <property type="entry name" value="Glycosphingolipid_Hydrolases"/>
</dbReference>
<keyword evidence="3" id="KW-0326">Glycosidase</keyword>
<evidence type="ECO:0000313" key="5">
    <source>
        <dbReference type="EMBL" id="OBR12768.1"/>
    </source>
</evidence>
<comment type="similarity">
    <text evidence="1">Belongs to the glycosyl hydrolase 5 (cellulase A) family.</text>
</comment>
<evidence type="ECO:0000256" key="3">
    <source>
        <dbReference type="ARBA" id="ARBA00023295"/>
    </source>
</evidence>
<dbReference type="SUPFAM" id="SSF53098">
    <property type="entry name" value="Ribonuclease H-like"/>
    <property type="match status" value="1"/>
</dbReference>
<dbReference type="GO" id="GO:0050295">
    <property type="term" value="F:steryl-beta-glucosidase activity"/>
    <property type="evidence" value="ECO:0007669"/>
    <property type="project" value="TreeGrafter"/>
</dbReference>
<dbReference type="GO" id="GO:1904462">
    <property type="term" value="P:ergosteryl 3-beta-D-glucoside catabolic process"/>
    <property type="evidence" value="ECO:0007669"/>
    <property type="project" value="TreeGrafter"/>
</dbReference>
<keyword evidence="2 5" id="KW-0378">Hydrolase</keyword>
<dbReference type="VEuPathDB" id="FungiDB:CH63R_05064"/>
<dbReference type="Proteomes" id="UP000092177">
    <property type="component" value="Chromosome 3"/>
</dbReference>
<feature type="domain" description="RNase H type-1" evidence="4">
    <location>
        <begin position="884"/>
        <end position="1041"/>
    </location>
</feature>
<dbReference type="OrthoDB" id="9971853at2759"/>
<dbReference type="Gene3D" id="2.60.40.1180">
    <property type="entry name" value="Golgi alpha-mannosidase II"/>
    <property type="match status" value="1"/>
</dbReference>
<dbReference type="Pfam" id="PF00075">
    <property type="entry name" value="RNase_H"/>
    <property type="match status" value="1"/>
</dbReference>
<dbReference type="GO" id="GO:0004523">
    <property type="term" value="F:RNA-DNA hybrid ribonuclease activity"/>
    <property type="evidence" value="ECO:0007669"/>
    <property type="project" value="InterPro"/>
</dbReference>
<proteinExistence type="inferred from homology"/>
<dbReference type="PANTHER" id="PTHR31308:SF5">
    <property type="entry name" value="ERGOSTERYL-BETA-GLUCOSIDASE"/>
    <property type="match status" value="1"/>
</dbReference>